<feature type="transmembrane region" description="Helical" evidence="2">
    <location>
        <begin position="136"/>
        <end position="157"/>
    </location>
</feature>
<keyword evidence="2" id="KW-0812">Transmembrane</keyword>
<dbReference type="PANTHER" id="PTHR15852">
    <property type="entry name" value="PLASTID TRANSCRIPTIONALLY ACTIVE PROTEIN"/>
    <property type="match status" value="1"/>
</dbReference>
<gene>
    <name evidence="3" type="ORF">CEUSTIGMA_g10202.t1</name>
</gene>
<dbReference type="PANTHER" id="PTHR15852:SF8">
    <property type="entry name" value="PROTEIN ORANGE-LIKE, CHLOROPLASTIC"/>
    <property type="match status" value="1"/>
</dbReference>
<comment type="caution">
    <text evidence="3">The sequence shown here is derived from an EMBL/GenBank/DDBJ whole genome shotgun (WGS) entry which is preliminary data.</text>
</comment>
<dbReference type="OrthoDB" id="201720at2759"/>
<protein>
    <submittedName>
        <fullName evidence="3">Uncharacterized protein</fullName>
    </submittedName>
</protein>
<sequence>MLLKSRAWVRERTLSHQSRYSDVMKTCKPPSALPSGDDVSLSKSSGNGDGLTIASIIASIDDVKDFETYDSVQIAKSIQTRRTRIFLLMEEVRRLRIEQRLKGGDVSQDQELAQEKFSSALPFLPPLEEKTLLQYYYAYLGLLIAIITFGGLAAPVLKVNLGLGGTSYADFVASMHLPSQLAEVDPIVASFCGGAVGVLSALLVVEDNNIKKQQKNRCHYCKGTGYLMCGNCIGSGIDPTAQTACMFCAKSGKVMCTGCLCTGKQLATEHDPRIDPFD</sequence>
<dbReference type="Proteomes" id="UP000232323">
    <property type="component" value="Unassembled WGS sequence"/>
</dbReference>
<evidence type="ECO:0000256" key="1">
    <source>
        <dbReference type="SAM" id="MobiDB-lite"/>
    </source>
</evidence>
<feature type="transmembrane region" description="Helical" evidence="2">
    <location>
        <begin position="187"/>
        <end position="205"/>
    </location>
</feature>
<keyword evidence="2" id="KW-1133">Transmembrane helix</keyword>
<dbReference type="STRING" id="1157962.A0A250XIE3"/>
<evidence type="ECO:0000256" key="2">
    <source>
        <dbReference type="SAM" id="Phobius"/>
    </source>
</evidence>
<accession>A0A250XIE3</accession>
<organism evidence="3 4">
    <name type="scientific">Chlamydomonas eustigma</name>
    <dbReference type="NCBI Taxonomy" id="1157962"/>
    <lineage>
        <taxon>Eukaryota</taxon>
        <taxon>Viridiplantae</taxon>
        <taxon>Chlorophyta</taxon>
        <taxon>core chlorophytes</taxon>
        <taxon>Chlorophyceae</taxon>
        <taxon>CS clade</taxon>
        <taxon>Chlamydomonadales</taxon>
        <taxon>Chlamydomonadaceae</taxon>
        <taxon>Chlamydomonas</taxon>
    </lineage>
</organism>
<feature type="region of interest" description="Disordered" evidence="1">
    <location>
        <begin position="25"/>
        <end position="45"/>
    </location>
</feature>
<proteinExistence type="predicted"/>
<reference evidence="3 4" key="1">
    <citation type="submission" date="2017-08" db="EMBL/GenBank/DDBJ databases">
        <title>Acidophilic green algal genome provides insights into adaptation to an acidic environment.</title>
        <authorList>
            <person name="Hirooka S."/>
            <person name="Hirose Y."/>
            <person name="Kanesaki Y."/>
            <person name="Higuchi S."/>
            <person name="Fujiwara T."/>
            <person name="Onuma R."/>
            <person name="Era A."/>
            <person name="Ohbayashi R."/>
            <person name="Uzuka A."/>
            <person name="Nozaki H."/>
            <person name="Yoshikawa H."/>
            <person name="Miyagishima S.Y."/>
        </authorList>
    </citation>
    <scope>NUCLEOTIDE SEQUENCE [LARGE SCALE GENOMIC DNA]</scope>
    <source>
        <strain evidence="3 4">NIES-2499</strain>
    </source>
</reference>
<evidence type="ECO:0000313" key="4">
    <source>
        <dbReference type="Proteomes" id="UP000232323"/>
    </source>
</evidence>
<dbReference type="AlphaFoldDB" id="A0A250XIE3"/>
<keyword evidence="4" id="KW-1185">Reference proteome</keyword>
<name>A0A250XIE3_9CHLO</name>
<dbReference type="EMBL" id="BEGY01000086">
    <property type="protein sequence ID" value="GAX82776.1"/>
    <property type="molecule type" value="Genomic_DNA"/>
</dbReference>
<keyword evidence="2" id="KW-0472">Membrane</keyword>
<evidence type="ECO:0000313" key="3">
    <source>
        <dbReference type="EMBL" id="GAX82776.1"/>
    </source>
</evidence>